<feature type="compositionally biased region" description="Basic and acidic residues" evidence="1">
    <location>
        <begin position="68"/>
        <end position="78"/>
    </location>
</feature>
<comment type="caution">
    <text evidence="2">The sequence shown here is derived from an EMBL/GenBank/DDBJ whole genome shotgun (WGS) entry which is preliminary data.</text>
</comment>
<reference evidence="2" key="1">
    <citation type="journal article" date="2023" name="G3 (Bethesda)">
        <title>A reference genome for the long-term kleptoplast-retaining sea slug Elysia crispata morphotype clarki.</title>
        <authorList>
            <person name="Eastman K.E."/>
            <person name="Pendleton A.L."/>
            <person name="Shaikh M.A."/>
            <person name="Suttiyut T."/>
            <person name="Ogas R."/>
            <person name="Tomko P."/>
            <person name="Gavelis G."/>
            <person name="Widhalm J.R."/>
            <person name="Wisecaver J.H."/>
        </authorList>
    </citation>
    <scope>NUCLEOTIDE SEQUENCE</scope>
    <source>
        <strain evidence="2">ECLA1</strain>
    </source>
</reference>
<dbReference type="AlphaFoldDB" id="A0AAE1DQU1"/>
<evidence type="ECO:0000313" key="3">
    <source>
        <dbReference type="Proteomes" id="UP001283361"/>
    </source>
</evidence>
<feature type="region of interest" description="Disordered" evidence="1">
    <location>
        <begin position="1"/>
        <end position="21"/>
    </location>
</feature>
<evidence type="ECO:0000313" key="2">
    <source>
        <dbReference type="EMBL" id="KAK3779641.1"/>
    </source>
</evidence>
<keyword evidence="3" id="KW-1185">Reference proteome</keyword>
<feature type="region of interest" description="Disordered" evidence="1">
    <location>
        <begin position="57"/>
        <end position="78"/>
    </location>
</feature>
<organism evidence="2 3">
    <name type="scientific">Elysia crispata</name>
    <name type="common">lettuce slug</name>
    <dbReference type="NCBI Taxonomy" id="231223"/>
    <lineage>
        <taxon>Eukaryota</taxon>
        <taxon>Metazoa</taxon>
        <taxon>Spiralia</taxon>
        <taxon>Lophotrochozoa</taxon>
        <taxon>Mollusca</taxon>
        <taxon>Gastropoda</taxon>
        <taxon>Heterobranchia</taxon>
        <taxon>Euthyneura</taxon>
        <taxon>Panpulmonata</taxon>
        <taxon>Sacoglossa</taxon>
        <taxon>Placobranchoidea</taxon>
        <taxon>Plakobranchidae</taxon>
        <taxon>Elysia</taxon>
    </lineage>
</organism>
<gene>
    <name evidence="2" type="ORF">RRG08_040364</name>
</gene>
<sequence>MVSSHQNVTPPGPEPRRYTSSNALWMINKKSRASRPSLDEVRSHFIFGCLVRQAHQAETSKTNGGINEKGKQRNTSARESRADRMWYFVLYG</sequence>
<proteinExistence type="predicted"/>
<accession>A0AAE1DQU1</accession>
<dbReference type="Proteomes" id="UP001283361">
    <property type="component" value="Unassembled WGS sequence"/>
</dbReference>
<dbReference type="EMBL" id="JAWDGP010002819">
    <property type="protein sequence ID" value="KAK3779641.1"/>
    <property type="molecule type" value="Genomic_DNA"/>
</dbReference>
<name>A0AAE1DQU1_9GAST</name>
<evidence type="ECO:0000256" key="1">
    <source>
        <dbReference type="SAM" id="MobiDB-lite"/>
    </source>
</evidence>
<protein>
    <submittedName>
        <fullName evidence="2">Uncharacterized protein</fullName>
    </submittedName>
</protein>